<dbReference type="InterPro" id="IPR017647">
    <property type="entry name" value="Dnd_assoc_3"/>
</dbReference>
<comment type="caution">
    <text evidence="1">The sequence shown here is derived from an EMBL/GenBank/DDBJ whole genome shotgun (WGS) entry which is preliminary data.</text>
</comment>
<name>A0ABX3FHB1_9VIBR</name>
<keyword evidence="2" id="KW-1185">Reference proteome</keyword>
<dbReference type="NCBIfam" id="TIGR03238">
    <property type="entry name" value="dnd_assoc_3"/>
    <property type="match status" value="1"/>
</dbReference>
<dbReference type="EMBL" id="MJMH01000180">
    <property type="protein sequence ID" value="OLQ89910.1"/>
    <property type="molecule type" value="Genomic_DNA"/>
</dbReference>
<evidence type="ECO:0000313" key="2">
    <source>
        <dbReference type="Proteomes" id="UP000186039"/>
    </source>
</evidence>
<gene>
    <name evidence="1" type="ORF">BIY20_11130</name>
</gene>
<accession>A0ABX3FHB1</accession>
<sequence length="528" mass="60027">MDLRTALSVMSKSSPYAVSTERDAVLSTDLDAVKKYLYVRTDIEDKFVKELKELSSTDKKLIFLCGSSGDGKSEILTKYKKEYQNRADFHLDATHSFRPTDTAIQTLDKLFFDFERGGRSLVVGINVGMMGNYAEEGDVISVRTSIKNYLEHETIPDNHVYLNFEDHPRFTLEDEGHSSQFVSDLLTKITAQEDNLIRQYFDKELQSTRPNQRLISNYQILSRPEVQAVIIDVLFKARLIKDQFLTARSLLDFVFHLLAGPGLLQDNLFASRENELTSKITEFDPANVHSKGLDAFVLARNLKLEDGEFDIFCSGVKELVGGGNISASSYVRLFYLLRQTDVSNNYHLQFASDFDEQLLFHYSKLWQTHVNYSGEVAERKMLREFYRDTAVAAIHKYINRNAPELSRGEYFVSSHNGVQLAAELDIQPSFDDIQCDNGRSIGHFLAYFKIGDAIIPMPISINLLSLMLRILEGYMPNKHDKTTVVMLDEVTAHIADVASKATSLYVLDNGKKIKINNIEDEYFEVSGL</sequence>
<proteinExistence type="predicted"/>
<reference evidence="1 2" key="1">
    <citation type="submission" date="2016-09" db="EMBL/GenBank/DDBJ databases">
        <title>Genomic Taxonomy of the Vibrionaceae.</title>
        <authorList>
            <person name="Gonzalez-Castillo A."/>
            <person name="Gomez-Gil B."/>
            <person name="Enciso-Ibarra K."/>
        </authorList>
    </citation>
    <scope>NUCLEOTIDE SEQUENCE [LARGE SCALE GENOMIC DNA]</scope>
    <source>
        <strain evidence="1 2">CAIM 1902</strain>
    </source>
</reference>
<dbReference type="Proteomes" id="UP000186039">
    <property type="component" value="Unassembled WGS sequence"/>
</dbReference>
<evidence type="ECO:0000313" key="1">
    <source>
        <dbReference type="EMBL" id="OLQ89910.1"/>
    </source>
</evidence>
<protein>
    <submittedName>
        <fullName evidence="1">DNA phosphorothioation-dependent restriction protein DptF</fullName>
    </submittedName>
</protein>
<organism evidence="1 2">
    <name type="scientific">Vibrio panuliri</name>
    <dbReference type="NCBI Taxonomy" id="1381081"/>
    <lineage>
        <taxon>Bacteria</taxon>
        <taxon>Pseudomonadati</taxon>
        <taxon>Pseudomonadota</taxon>
        <taxon>Gammaproteobacteria</taxon>
        <taxon>Vibrionales</taxon>
        <taxon>Vibrionaceae</taxon>
        <taxon>Vibrio</taxon>
    </lineage>
</organism>